<accession>A0A511TIB7</accession>
<feature type="region of interest" description="Disordered" evidence="1">
    <location>
        <begin position="94"/>
        <end position="123"/>
    </location>
</feature>
<sequence>MSFDSVSRIRRSVVELPRRTPPPPPAEAKPAAKPTGYSQADTFEAKPAAESSAPAGNTWSGDLPLSEARNAHRTNTKEEFQAALDSDANWFEGMSARRSTTTRRRCVTTRRTRTATTSPSMNG</sequence>
<evidence type="ECO:0000313" key="5">
    <source>
        <dbReference type="Proteomes" id="UP000321514"/>
    </source>
</evidence>
<evidence type="ECO:0000313" key="2">
    <source>
        <dbReference type="EMBL" id="GEN12948.1"/>
    </source>
</evidence>
<evidence type="ECO:0000313" key="4">
    <source>
        <dbReference type="Proteomes" id="UP000183760"/>
    </source>
</evidence>
<dbReference type="RefSeq" id="WP_170300561.1">
    <property type="nucleotide sequence ID" value="NZ_BJXR01000072.1"/>
</dbReference>
<protein>
    <submittedName>
        <fullName evidence="2">Uncharacterized protein</fullName>
    </submittedName>
</protein>
<keyword evidence="4" id="KW-1185">Reference proteome</keyword>
<comment type="caution">
    <text evidence="2">The sequence shown here is derived from an EMBL/GenBank/DDBJ whole genome shotgun (WGS) entry which is preliminary data.</text>
</comment>
<dbReference type="EMBL" id="FOIB01000013">
    <property type="protein sequence ID" value="SEU38497.1"/>
    <property type="molecule type" value="Genomic_DNA"/>
</dbReference>
<reference evidence="3 4" key="1">
    <citation type="submission" date="2016-10" db="EMBL/GenBank/DDBJ databases">
        <authorList>
            <person name="Varghese N."/>
            <person name="Submissions S."/>
        </authorList>
    </citation>
    <scope>NUCLEOTIDE SEQUENCE [LARGE SCALE GENOMIC DNA]</scope>
    <source>
        <strain evidence="3 4">DSM 16525</strain>
    </source>
</reference>
<organism evidence="2 5">
    <name type="scientific">Myxococcus fulvus</name>
    <dbReference type="NCBI Taxonomy" id="33"/>
    <lineage>
        <taxon>Bacteria</taxon>
        <taxon>Pseudomonadati</taxon>
        <taxon>Myxococcota</taxon>
        <taxon>Myxococcia</taxon>
        <taxon>Myxococcales</taxon>
        <taxon>Cystobacterineae</taxon>
        <taxon>Myxococcaceae</taxon>
        <taxon>Myxococcus</taxon>
    </lineage>
</organism>
<dbReference type="Proteomes" id="UP000321514">
    <property type="component" value="Unassembled WGS sequence"/>
</dbReference>
<feature type="compositionally biased region" description="Basic residues" evidence="1">
    <location>
        <begin position="100"/>
        <end position="113"/>
    </location>
</feature>
<evidence type="ECO:0000313" key="3">
    <source>
        <dbReference type="EMBL" id="SEU38497.1"/>
    </source>
</evidence>
<dbReference type="AlphaFoldDB" id="A0A511TIB7"/>
<feature type="compositionally biased region" description="Low complexity" evidence="1">
    <location>
        <begin position="45"/>
        <end position="55"/>
    </location>
</feature>
<name>A0A511TIB7_MYXFU</name>
<gene>
    <name evidence="2" type="ORF">MFU01_79850</name>
    <name evidence="3" type="ORF">SAMN05443572_11388</name>
</gene>
<feature type="region of interest" description="Disordered" evidence="1">
    <location>
        <begin position="1"/>
        <end position="78"/>
    </location>
</feature>
<reference evidence="2 5" key="2">
    <citation type="submission" date="2019-07" db="EMBL/GenBank/DDBJ databases">
        <title>Whole genome shotgun sequence of Myxococcus fulvus NBRC 100333.</title>
        <authorList>
            <person name="Hosoyama A."/>
            <person name="Uohara A."/>
            <person name="Ohji S."/>
            <person name="Ichikawa N."/>
        </authorList>
    </citation>
    <scope>NUCLEOTIDE SEQUENCE [LARGE SCALE GENOMIC DNA]</scope>
    <source>
        <strain evidence="2 5">NBRC 100333</strain>
    </source>
</reference>
<proteinExistence type="predicted"/>
<evidence type="ECO:0000256" key="1">
    <source>
        <dbReference type="SAM" id="MobiDB-lite"/>
    </source>
</evidence>
<dbReference type="EMBL" id="BJXR01000072">
    <property type="protein sequence ID" value="GEN12948.1"/>
    <property type="molecule type" value="Genomic_DNA"/>
</dbReference>
<dbReference type="Proteomes" id="UP000183760">
    <property type="component" value="Unassembled WGS sequence"/>
</dbReference>